<keyword evidence="1" id="KW-0472">Membrane</keyword>
<sequence>MEQYLFVCTSNMDIGMFFIFEVVMSIVIQLFY</sequence>
<evidence type="ECO:0000256" key="1">
    <source>
        <dbReference type="SAM" id="Phobius"/>
    </source>
</evidence>
<name>A0A1G8WG30_9BACI</name>
<evidence type="ECO:0000313" key="3">
    <source>
        <dbReference type="Proteomes" id="UP000198694"/>
    </source>
</evidence>
<keyword evidence="3" id="KW-1185">Reference proteome</keyword>
<accession>A0A1G8WG30</accession>
<evidence type="ECO:0000313" key="2">
    <source>
        <dbReference type="EMBL" id="SDJ77171.1"/>
    </source>
</evidence>
<dbReference type="EMBL" id="FNFL01000001">
    <property type="protein sequence ID" value="SDJ77171.1"/>
    <property type="molecule type" value="Genomic_DNA"/>
</dbReference>
<dbReference type="AlphaFoldDB" id="A0A1G8WG30"/>
<gene>
    <name evidence="2" type="ORF">SAMN05216243_0778</name>
</gene>
<reference evidence="2 3" key="1">
    <citation type="submission" date="2016-10" db="EMBL/GenBank/DDBJ databases">
        <authorList>
            <person name="de Groot N.N."/>
        </authorList>
    </citation>
    <scope>NUCLEOTIDE SEQUENCE [LARGE SCALE GENOMIC DNA]</scope>
    <source>
        <strain evidence="2 3">CGMCC 1.6502</strain>
    </source>
</reference>
<organism evidence="2 3">
    <name type="scientific">Sediminibacillus albus</name>
    <dbReference type="NCBI Taxonomy" id="407036"/>
    <lineage>
        <taxon>Bacteria</taxon>
        <taxon>Bacillati</taxon>
        <taxon>Bacillota</taxon>
        <taxon>Bacilli</taxon>
        <taxon>Bacillales</taxon>
        <taxon>Bacillaceae</taxon>
        <taxon>Sediminibacillus</taxon>
    </lineage>
</organism>
<dbReference type="Proteomes" id="UP000198694">
    <property type="component" value="Unassembled WGS sequence"/>
</dbReference>
<keyword evidence="1" id="KW-0812">Transmembrane</keyword>
<keyword evidence="1" id="KW-1133">Transmembrane helix</keyword>
<feature type="transmembrane region" description="Helical" evidence="1">
    <location>
        <begin position="12"/>
        <end position="31"/>
    </location>
</feature>
<proteinExistence type="predicted"/>
<protein>
    <submittedName>
        <fullName evidence="2">Uncharacterized protein</fullName>
    </submittedName>
</protein>